<name>F2JZP4_MARM1</name>
<keyword evidence="1" id="KW-1133">Transmembrane helix</keyword>
<keyword evidence="1" id="KW-0472">Membrane</keyword>
<protein>
    <submittedName>
        <fullName evidence="2">Uncharacterized protein</fullName>
    </submittedName>
</protein>
<gene>
    <name evidence="2" type="ordered locus">Marme_1635</name>
</gene>
<sequence>MLRALICFYMTLVAIVILPKWYMKDDLMGLEERPSCHKRRQSKAYRNKLKIVRSLWTGIGVLMLAFPYLPVIAVSAMFATCLSFAILDET</sequence>
<evidence type="ECO:0000313" key="3">
    <source>
        <dbReference type="Proteomes" id="UP000001062"/>
    </source>
</evidence>
<dbReference type="Proteomes" id="UP000001062">
    <property type="component" value="Chromosome"/>
</dbReference>
<dbReference type="AlphaFoldDB" id="F2JZP4"/>
<evidence type="ECO:0000256" key="1">
    <source>
        <dbReference type="SAM" id="Phobius"/>
    </source>
</evidence>
<organism evidence="2 3">
    <name type="scientific">Marinomonas mediterranea (strain ATCC 700492 / JCM 21426 / NBRC 103028 / MMB-1)</name>
    <dbReference type="NCBI Taxonomy" id="717774"/>
    <lineage>
        <taxon>Bacteria</taxon>
        <taxon>Pseudomonadati</taxon>
        <taxon>Pseudomonadota</taxon>
        <taxon>Gammaproteobacteria</taxon>
        <taxon>Oceanospirillales</taxon>
        <taxon>Oceanospirillaceae</taxon>
        <taxon>Marinomonas</taxon>
    </lineage>
</organism>
<dbReference type="eggNOG" id="ENOG5033M3F">
    <property type="taxonomic scope" value="Bacteria"/>
</dbReference>
<dbReference type="OrthoDB" id="6199376at2"/>
<dbReference type="PATRIC" id="fig|717774.3.peg.1698"/>
<dbReference type="KEGG" id="mme:Marme_1635"/>
<dbReference type="EMBL" id="CP002583">
    <property type="protein sequence ID" value="ADZ90898.1"/>
    <property type="molecule type" value="Genomic_DNA"/>
</dbReference>
<proteinExistence type="predicted"/>
<dbReference type="HOGENOM" id="CLU_2437350_0_0_6"/>
<keyword evidence="3" id="KW-1185">Reference proteome</keyword>
<dbReference type="RefSeq" id="WP_013660803.1">
    <property type="nucleotide sequence ID" value="NC_015276.1"/>
</dbReference>
<reference evidence="2 3" key="1">
    <citation type="journal article" date="2012" name="Stand. Genomic Sci.">
        <title>Complete genome sequence of the melanogenic marine bacterium Marinomonas mediterranea type strain (MMB-1(T)).</title>
        <authorList>
            <person name="Lucas-Elio P."/>
            <person name="Goodwin L."/>
            <person name="Woyke T."/>
            <person name="Pitluck S."/>
            <person name="Nolan M."/>
            <person name="Kyrpides N.C."/>
            <person name="Detter J.C."/>
            <person name="Copeland A."/>
            <person name="Teshima H."/>
            <person name="Bruce D."/>
            <person name="Detter C."/>
            <person name="Tapia R."/>
            <person name="Han S."/>
            <person name="Land M.L."/>
            <person name="Ivanova N."/>
            <person name="Mikhailova N."/>
            <person name="Johnston A.W."/>
            <person name="Sanchez-Amat A."/>
        </authorList>
    </citation>
    <scope>NUCLEOTIDE SEQUENCE [LARGE SCALE GENOMIC DNA]</scope>
    <source>
        <strain evidence="3">ATCC 700492 / JCM 21426 / NBRC 103028 / MMB-1</strain>
    </source>
</reference>
<feature type="transmembrane region" description="Helical" evidence="1">
    <location>
        <begin position="6"/>
        <end position="23"/>
    </location>
</feature>
<keyword evidence="1" id="KW-0812">Transmembrane</keyword>
<evidence type="ECO:0000313" key="2">
    <source>
        <dbReference type="EMBL" id="ADZ90898.1"/>
    </source>
</evidence>
<feature type="transmembrane region" description="Helical" evidence="1">
    <location>
        <begin position="55"/>
        <end position="87"/>
    </location>
</feature>
<accession>F2JZP4</accession>